<keyword evidence="2" id="KW-1185">Reference proteome</keyword>
<organism evidence="2 3">
    <name type="scientific">Panagrellus redivivus</name>
    <name type="common">Microworm</name>
    <dbReference type="NCBI Taxonomy" id="6233"/>
    <lineage>
        <taxon>Eukaryota</taxon>
        <taxon>Metazoa</taxon>
        <taxon>Ecdysozoa</taxon>
        <taxon>Nematoda</taxon>
        <taxon>Chromadorea</taxon>
        <taxon>Rhabditida</taxon>
        <taxon>Tylenchina</taxon>
        <taxon>Panagrolaimomorpha</taxon>
        <taxon>Panagrolaimoidea</taxon>
        <taxon>Panagrolaimidae</taxon>
        <taxon>Panagrellus</taxon>
    </lineage>
</organism>
<evidence type="ECO:0000313" key="2">
    <source>
        <dbReference type="Proteomes" id="UP000492821"/>
    </source>
</evidence>
<reference evidence="2" key="1">
    <citation type="journal article" date="2013" name="Genetics">
        <title>The draft genome and transcriptome of Panagrellus redivivus are shaped by the harsh demands of a free-living lifestyle.</title>
        <authorList>
            <person name="Srinivasan J."/>
            <person name="Dillman A.R."/>
            <person name="Macchietto M.G."/>
            <person name="Heikkinen L."/>
            <person name="Lakso M."/>
            <person name="Fracchia K.M."/>
            <person name="Antoshechkin I."/>
            <person name="Mortazavi A."/>
            <person name="Wong G."/>
            <person name="Sternberg P.W."/>
        </authorList>
    </citation>
    <scope>NUCLEOTIDE SEQUENCE [LARGE SCALE GENOMIC DNA]</scope>
    <source>
        <strain evidence="2">MT8872</strain>
    </source>
</reference>
<protein>
    <submittedName>
        <fullName evidence="3">RES domain-containing protein</fullName>
    </submittedName>
</protein>
<feature type="region of interest" description="Disordered" evidence="1">
    <location>
        <begin position="52"/>
        <end position="71"/>
    </location>
</feature>
<dbReference type="WBParaSite" id="Pan_g9166.t1">
    <property type="protein sequence ID" value="Pan_g9166.t1"/>
    <property type="gene ID" value="Pan_g9166"/>
</dbReference>
<sequence length="120" mass="13246">METEHIDRRLDYGAVLFGIAFIDVDALERIESEQMAGLMAVAGDVPLIPTHRGRGNKSGFWNPDNTDQGRMTPRRIRNRCRLTVENSAVTFGATTDPPNPKSGGFSHLRIIRIRISGSGP</sequence>
<evidence type="ECO:0000313" key="3">
    <source>
        <dbReference type="WBParaSite" id="Pan_g9166.t1"/>
    </source>
</evidence>
<proteinExistence type="predicted"/>
<dbReference type="AlphaFoldDB" id="A0A7E4WB67"/>
<accession>A0A7E4WB67</accession>
<reference evidence="3" key="2">
    <citation type="submission" date="2020-10" db="UniProtKB">
        <authorList>
            <consortium name="WormBaseParasite"/>
        </authorList>
    </citation>
    <scope>IDENTIFICATION</scope>
</reference>
<evidence type="ECO:0000256" key="1">
    <source>
        <dbReference type="SAM" id="MobiDB-lite"/>
    </source>
</evidence>
<dbReference type="Proteomes" id="UP000492821">
    <property type="component" value="Unassembled WGS sequence"/>
</dbReference>
<name>A0A7E4WB67_PANRE</name>